<name>A0ACC2EZU1_DALPE</name>
<gene>
    <name evidence="1" type="ORF">DPEC_G00356860</name>
</gene>
<accession>A0ACC2EZU1</accession>
<organism evidence="1 2">
    <name type="scientific">Dallia pectoralis</name>
    <name type="common">Alaska blackfish</name>
    <dbReference type="NCBI Taxonomy" id="75939"/>
    <lineage>
        <taxon>Eukaryota</taxon>
        <taxon>Metazoa</taxon>
        <taxon>Chordata</taxon>
        <taxon>Craniata</taxon>
        <taxon>Vertebrata</taxon>
        <taxon>Euteleostomi</taxon>
        <taxon>Actinopterygii</taxon>
        <taxon>Neopterygii</taxon>
        <taxon>Teleostei</taxon>
        <taxon>Protacanthopterygii</taxon>
        <taxon>Esociformes</taxon>
        <taxon>Umbridae</taxon>
        <taxon>Dallia</taxon>
    </lineage>
</organism>
<proteinExistence type="predicted"/>
<reference evidence="1" key="1">
    <citation type="submission" date="2021-05" db="EMBL/GenBank/DDBJ databases">
        <authorList>
            <person name="Pan Q."/>
            <person name="Jouanno E."/>
            <person name="Zahm M."/>
            <person name="Klopp C."/>
            <person name="Cabau C."/>
            <person name="Louis A."/>
            <person name="Berthelot C."/>
            <person name="Parey E."/>
            <person name="Roest Crollius H."/>
            <person name="Montfort J."/>
            <person name="Robinson-Rechavi M."/>
            <person name="Bouchez O."/>
            <person name="Lampietro C."/>
            <person name="Lopez Roques C."/>
            <person name="Donnadieu C."/>
            <person name="Postlethwait J."/>
            <person name="Bobe J."/>
            <person name="Dillon D."/>
            <person name="Chandos A."/>
            <person name="von Hippel F."/>
            <person name="Guiguen Y."/>
        </authorList>
    </citation>
    <scope>NUCLEOTIDE SEQUENCE</scope>
    <source>
        <strain evidence="1">YG-Jan2019</strain>
    </source>
</reference>
<comment type="caution">
    <text evidence="1">The sequence shown here is derived from an EMBL/GenBank/DDBJ whole genome shotgun (WGS) entry which is preliminary data.</text>
</comment>
<dbReference type="EMBL" id="CM055764">
    <property type="protein sequence ID" value="KAJ7984640.1"/>
    <property type="molecule type" value="Genomic_DNA"/>
</dbReference>
<evidence type="ECO:0000313" key="2">
    <source>
        <dbReference type="Proteomes" id="UP001157502"/>
    </source>
</evidence>
<evidence type="ECO:0000313" key="1">
    <source>
        <dbReference type="EMBL" id="KAJ7984640.1"/>
    </source>
</evidence>
<sequence>MECAAELNFASRVFTQNGCRKKLIESKSARRHAPCKEGYHGLRCDQFVPKTDSILSDPTDELGIEFMESRETYQRQVLSIFSIASGICFLGVACIALYRHNKRHREKLWEHFSESGNLRECGVNPSGVPSKSNPRSQSGRRLQKTYSKRAAPDSTEGNAAKSTSLSVCPAQGHPETRHFKTPPITRGPRAVGPNYKPLKEVESAEFEGESIKRHENKMDATADDRHRGGFLNMQTLSRVARKQWKEVPCTRLDGGLMTPPPPSLRAHSVPIIPSLQGDERESVHEHGSGQGVLQVAGLAGSVLASSSSSDTLLESEAGPSHKCSRGANTAPGSETCRVRRGASDAPIGSGRVLQHSSLGASGTASAGSRLSGTNTVIDVTVFKGKSIQYTPRLHYSCPCGSGPQAREQSQVLGPGEQHVPLIHGAACLLSAAVGRGIANDTSSDS</sequence>
<protein>
    <submittedName>
        <fullName evidence="1">Uncharacterized protein</fullName>
    </submittedName>
</protein>
<keyword evidence="2" id="KW-1185">Reference proteome</keyword>
<dbReference type="Proteomes" id="UP001157502">
    <property type="component" value="Chromosome 37"/>
</dbReference>